<dbReference type="Proteomes" id="UP000777438">
    <property type="component" value="Unassembled WGS sequence"/>
</dbReference>
<reference evidence="3 4" key="1">
    <citation type="journal article" date="2021" name="Nat. Commun.">
        <title>Genetic determinants of endophytism in the Arabidopsis root mycobiome.</title>
        <authorList>
            <person name="Mesny F."/>
            <person name="Miyauchi S."/>
            <person name="Thiergart T."/>
            <person name="Pickel B."/>
            <person name="Atanasova L."/>
            <person name="Karlsson M."/>
            <person name="Huettel B."/>
            <person name="Barry K.W."/>
            <person name="Haridas S."/>
            <person name="Chen C."/>
            <person name="Bauer D."/>
            <person name="Andreopoulos W."/>
            <person name="Pangilinan J."/>
            <person name="LaButti K."/>
            <person name="Riley R."/>
            <person name="Lipzen A."/>
            <person name="Clum A."/>
            <person name="Drula E."/>
            <person name="Henrissat B."/>
            <person name="Kohler A."/>
            <person name="Grigoriev I.V."/>
            <person name="Martin F.M."/>
            <person name="Hacquard S."/>
        </authorList>
    </citation>
    <scope>NUCLEOTIDE SEQUENCE [LARGE SCALE GENOMIC DNA]</scope>
    <source>
        <strain evidence="3 4">MPI-CAGE-CH-0241</strain>
    </source>
</reference>
<dbReference type="AlphaFoldDB" id="A0A9P8W5Y5"/>
<dbReference type="OrthoDB" id="5107001at2759"/>
<sequence>MVSNLSLSDFPEGITWVQKQVAVRLIAQFNLSSNDFPSDVAHIIAIYVKDGLPQPSKSAVGRITGHKYYRFMFGCKGVLKPHHLSWEKWWVLAAIYGYQCQPTLLKAKEELEKRLGKKIDGFSYPGPIPAYNYGYEDPSPNGENGSGEDEAGDLGKNPELDQTTEVAHQAVEKRGRAISCLFVSDIEEEEPGPKKQRQMADERSSATPSLFISATTRDDLVRRLVALEEEHKKTQKDNEALNSMVSTLANEAQEHREALNSRISRLANKTCECQGAVDLRISGLATKVATMLEAQEELEARVDELTARETGDTELVSLRAVADKLRDDVSELDKITKSLGEVQRASMHQL</sequence>
<protein>
    <submittedName>
        <fullName evidence="3">Uncharacterized protein</fullName>
    </submittedName>
</protein>
<name>A0A9P8W5Y5_9HYPO</name>
<evidence type="ECO:0000313" key="3">
    <source>
        <dbReference type="EMBL" id="KAH6888648.1"/>
    </source>
</evidence>
<feature type="region of interest" description="Disordered" evidence="2">
    <location>
        <begin position="133"/>
        <end position="158"/>
    </location>
</feature>
<proteinExistence type="predicted"/>
<dbReference type="EMBL" id="JAGPYM010000012">
    <property type="protein sequence ID" value="KAH6888648.1"/>
    <property type="molecule type" value="Genomic_DNA"/>
</dbReference>
<gene>
    <name evidence="3" type="ORF">B0T10DRAFT_573498</name>
</gene>
<evidence type="ECO:0000256" key="2">
    <source>
        <dbReference type="SAM" id="MobiDB-lite"/>
    </source>
</evidence>
<comment type="caution">
    <text evidence="3">The sequence shown here is derived from an EMBL/GenBank/DDBJ whole genome shotgun (WGS) entry which is preliminary data.</text>
</comment>
<accession>A0A9P8W5Y5</accession>
<feature type="region of interest" description="Disordered" evidence="2">
    <location>
        <begin position="188"/>
        <end position="208"/>
    </location>
</feature>
<keyword evidence="1" id="KW-0175">Coiled coil</keyword>
<feature type="coiled-coil region" evidence="1">
    <location>
        <begin position="217"/>
        <end position="308"/>
    </location>
</feature>
<evidence type="ECO:0000256" key="1">
    <source>
        <dbReference type="SAM" id="Coils"/>
    </source>
</evidence>
<organism evidence="3 4">
    <name type="scientific">Thelonectria olida</name>
    <dbReference type="NCBI Taxonomy" id="1576542"/>
    <lineage>
        <taxon>Eukaryota</taxon>
        <taxon>Fungi</taxon>
        <taxon>Dikarya</taxon>
        <taxon>Ascomycota</taxon>
        <taxon>Pezizomycotina</taxon>
        <taxon>Sordariomycetes</taxon>
        <taxon>Hypocreomycetidae</taxon>
        <taxon>Hypocreales</taxon>
        <taxon>Nectriaceae</taxon>
        <taxon>Thelonectria</taxon>
    </lineage>
</organism>
<keyword evidence="4" id="KW-1185">Reference proteome</keyword>
<evidence type="ECO:0000313" key="4">
    <source>
        <dbReference type="Proteomes" id="UP000777438"/>
    </source>
</evidence>